<dbReference type="GO" id="GO:0003677">
    <property type="term" value="F:DNA binding"/>
    <property type="evidence" value="ECO:0007669"/>
    <property type="project" value="UniProtKB-KW"/>
</dbReference>
<protein>
    <submittedName>
        <fullName evidence="7">Helix-turn-helix domain-containing protein</fullName>
    </submittedName>
</protein>
<dbReference type="PROSITE" id="PS51078">
    <property type="entry name" value="ICLR_ED"/>
    <property type="match status" value="1"/>
</dbReference>
<dbReference type="SUPFAM" id="SSF55781">
    <property type="entry name" value="GAF domain-like"/>
    <property type="match status" value="1"/>
</dbReference>
<feature type="domain" description="IclR-ED" evidence="6">
    <location>
        <begin position="66"/>
        <end position="246"/>
    </location>
</feature>
<dbReference type="SMART" id="SM00346">
    <property type="entry name" value="HTH_ICLR"/>
    <property type="match status" value="1"/>
</dbReference>
<evidence type="ECO:0000256" key="2">
    <source>
        <dbReference type="ARBA" id="ARBA00023125"/>
    </source>
</evidence>
<dbReference type="Pfam" id="PF01614">
    <property type="entry name" value="IclR_C"/>
    <property type="match status" value="1"/>
</dbReference>
<sequence>MAGDSMLARIVRILSAFDHAHPSLTPEALAARAQLPASTAYRIVSQLMAYELLSRDADGRLRVGVGMWELANRASDTMELGRVARPHMARVQRFVGEHTHLAILRESEVLYLERLSAPGAVPNIGAVAGRLPAHASAAGLVLLARQPARVRDAYLARPLRAVTEHTITDPARLRAMLVHIRRNELAHLSGHMVAGTSSLAVPVFDASGTAAAALGIVVDTVRRPPTEALVGALRTASQGITADLAAGAPDTPGTADAPDTPGADGGADAP</sequence>
<dbReference type="PANTHER" id="PTHR30136:SF24">
    <property type="entry name" value="HTH-TYPE TRANSCRIPTIONAL REPRESSOR ALLR"/>
    <property type="match status" value="1"/>
</dbReference>
<dbReference type="GO" id="GO:0045892">
    <property type="term" value="P:negative regulation of DNA-templated transcription"/>
    <property type="evidence" value="ECO:0007669"/>
    <property type="project" value="TreeGrafter"/>
</dbReference>
<keyword evidence="2" id="KW-0238">DNA-binding</keyword>
<dbReference type="GO" id="GO:0003700">
    <property type="term" value="F:DNA-binding transcription factor activity"/>
    <property type="evidence" value="ECO:0007669"/>
    <property type="project" value="TreeGrafter"/>
</dbReference>
<evidence type="ECO:0000259" key="5">
    <source>
        <dbReference type="PROSITE" id="PS51077"/>
    </source>
</evidence>
<evidence type="ECO:0000259" key="6">
    <source>
        <dbReference type="PROSITE" id="PS51078"/>
    </source>
</evidence>
<dbReference type="RefSeq" id="WP_160952692.1">
    <property type="nucleotide sequence ID" value="NZ_WWEQ01000013.1"/>
</dbReference>
<dbReference type="EMBL" id="WWEQ01000013">
    <property type="protein sequence ID" value="MYM19256.1"/>
    <property type="molecule type" value="Genomic_DNA"/>
</dbReference>
<organism evidence="7 8">
    <name type="scientific">Brevibacterium rongguiense</name>
    <dbReference type="NCBI Taxonomy" id="2695267"/>
    <lineage>
        <taxon>Bacteria</taxon>
        <taxon>Bacillati</taxon>
        <taxon>Actinomycetota</taxon>
        <taxon>Actinomycetes</taxon>
        <taxon>Micrococcales</taxon>
        <taxon>Brevibacteriaceae</taxon>
        <taxon>Brevibacterium</taxon>
    </lineage>
</organism>
<feature type="region of interest" description="Disordered" evidence="4">
    <location>
        <begin position="243"/>
        <end position="270"/>
    </location>
</feature>
<dbReference type="SUPFAM" id="SSF46785">
    <property type="entry name" value="Winged helix' DNA-binding domain"/>
    <property type="match status" value="1"/>
</dbReference>
<dbReference type="InterPro" id="IPR014757">
    <property type="entry name" value="Tscrpt_reg_IclR_C"/>
</dbReference>
<dbReference type="Proteomes" id="UP000469215">
    <property type="component" value="Unassembled WGS sequence"/>
</dbReference>
<keyword evidence="3" id="KW-0804">Transcription</keyword>
<dbReference type="InterPro" id="IPR050707">
    <property type="entry name" value="HTH_MetabolicPath_Reg"/>
</dbReference>
<keyword evidence="1" id="KW-0805">Transcription regulation</keyword>
<evidence type="ECO:0000313" key="8">
    <source>
        <dbReference type="Proteomes" id="UP000469215"/>
    </source>
</evidence>
<dbReference type="Gene3D" id="3.30.450.40">
    <property type="match status" value="1"/>
</dbReference>
<evidence type="ECO:0000256" key="1">
    <source>
        <dbReference type="ARBA" id="ARBA00023015"/>
    </source>
</evidence>
<dbReference type="Pfam" id="PF09339">
    <property type="entry name" value="HTH_IclR"/>
    <property type="match status" value="1"/>
</dbReference>
<name>A0A6N9H689_9MICO</name>
<feature type="domain" description="HTH iclR-type" evidence="5">
    <location>
        <begin position="4"/>
        <end position="65"/>
    </location>
</feature>
<dbReference type="AlphaFoldDB" id="A0A6N9H689"/>
<gene>
    <name evidence="7" type="ORF">GSY69_04540</name>
</gene>
<dbReference type="PROSITE" id="PS51077">
    <property type="entry name" value="HTH_ICLR"/>
    <property type="match status" value="1"/>
</dbReference>
<dbReference type="InterPro" id="IPR005471">
    <property type="entry name" value="Tscrpt_reg_IclR_N"/>
</dbReference>
<evidence type="ECO:0000313" key="7">
    <source>
        <dbReference type="EMBL" id="MYM19256.1"/>
    </source>
</evidence>
<dbReference type="InterPro" id="IPR036390">
    <property type="entry name" value="WH_DNA-bd_sf"/>
</dbReference>
<comment type="caution">
    <text evidence="7">The sequence shown here is derived from an EMBL/GenBank/DDBJ whole genome shotgun (WGS) entry which is preliminary data.</text>
</comment>
<dbReference type="InterPro" id="IPR036388">
    <property type="entry name" value="WH-like_DNA-bd_sf"/>
</dbReference>
<dbReference type="InterPro" id="IPR029016">
    <property type="entry name" value="GAF-like_dom_sf"/>
</dbReference>
<reference evidence="7 8" key="1">
    <citation type="submission" date="2020-01" db="EMBL/GenBank/DDBJ databases">
        <authorList>
            <person name="Deng T."/>
        </authorList>
    </citation>
    <scope>NUCLEOTIDE SEQUENCE [LARGE SCALE GENOMIC DNA]</scope>
    <source>
        <strain evidence="7 8">5221</strain>
    </source>
</reference>
<dbReference type="Gene3D" id="1.10.10.10">
    <property type="entry name" value="Winged helix-like DNA-binding domain superfamily/Winged helix DNA-binding domain"/>
    <property type="match status" value="1"/>
</dbReference>
<dbReference type="PANTHER" id="PTHR30136">
    <property type="entry name" value="HELIX-TURN-HELIX TRANSCRIPTIONAL REGULATOR, ICLR FAMILY"/>
    <property type="match status" value="1"/>
</dbReference>
<accession>A0A6N9H689</accession>
<proteinExistence type="predicted"/>
<evidence type="ECO:0000256" key="4">
    <source>
        <dbReference type="SAM" id="MobiDB-lite"/>
    </source>
</evidence>
<evidence type="ECO:0000256" key="3">
    <source>
        <dbReference type="ARBA" id="ARBA00023163"/>
    </source>
</evidence>
<keyword evidence="8" id="KW-1185">Reference proteome</keyword>